<feature type="domain" description="Disease resistance protein Roq1-like winged-helix" evidence="4">
    <location>
        <begin position="227"/>
        <end position="303"/>
    </location>
</feature>
<proteinExistence type="predicted"/>
<name>A0A392MR10_9FABA</name>
<dbReference type="InterPro" id="IPR042197">
    <property type="entry name" value="Apaf_helical"/>
</dbReference>
<keyword evidence="1" id="KW-0433">Leucine-rich repeat</keyword>
<dbReference type="SUPFAM" id="SSF46785">
    <property type="entry name" value="Winged helix' DNA-binding domain"/>
    <property type="match status" value="1"/>
</dbReference>
<accession>A0A392MR10</accession>
<dbReference type="Pfam" id="PF00931">
    <property type="entry name" value="NB-ARC"/>
    <property type="match status" value="1"/>
</dbReference>
<protein>
    <submittedName>
        <fullName evidence="5">TMV resistance protein N-like</fullName>
    </submittedName>
</protein>
<dbReference type="AlphaFoldDB" id="A0A392MR10"/>
<evidence type="ECO:0000313" key="6">
    <source>
        <dbReference type="Proteomes" id="UP000265520"/>
    </source>
</evidence>
<dbReference type="Gene3D" id="3.40.50.300">
    <property type="entry name" value="P-loop containing nucleotide triphosphate hydrolases"/>
    <property type="match status" value="1"/>
</dbReference>
<dbReference type="InterPro" id="IPR044974">
    <property type="entry name" value="Disease_R_plants"/>
</dbReference>
<dbReference type="InterPro" id="IPR027417">
    <property type="entry name" value="P-loop_NTPase"/>
</dbReference>
<gene>
    <name evidence="5" type="ORF">A2U01_0010876</name>
</gene>
<dbReference type="EMBL" id="LXQA010017310">
    <property type="protein sequence ID" value="MCH89970.1"/>
    <property type="molecule type" value="Genomic_DNA"/>
</dbReference>
<keyword evidence="2" id="KW-0677">Repeat</keyword>
<dbReference type="Pfam" id="PF23282">
    <property type="entry name" value="WHD_ROQ1"/>
    <property type="match status" value="1"/>
</dbReference>
<dbReference type="InterPro" id="IPR058192">
    <property type="entry name" value="WHD_ROQ1-like"/>
</dbReference>
<feature type="domain" description="NB-ARC" evidence="3">
    <location>
        <begin position="8"/>
        <end position="157"/>
    </location>
</feature>
<evidence type="ECO:0000256" key="1">
    <source>
        <dbReference type="ARBA" id="ARBA00022614"/>
    </source>
</evidence>
<reference evidence="5 6" key="1">
    <citation type="journal article" date="2018" name="Front. Plant Sci.">
        <title>Red Clover (Trifolium pratense) and Zigzag Clover (T. medium) - A Picture of Genomic Similarities and Differences.</title>
        <authorList>
            <person name="Dluhosova J."/>
            <person name="Istvanek J."/>
            <person name="Nedelnik J."/>
            <person name="Repkova J."/>
        </authorList>
    </citation>
    <scope>NUCLEOTIDE SEQUENCE [LARGE SCALE GENOMIC DNA]</scope>
    <source>
        <strain evidence="6">cv. 10/8</strain>
        <tissue evidence="5">Leaf</tissue>
    </source>
</reference>
<dbReference type="GO" id="GO:0043531">
    <property type="term" value="F:ADP binding"/>
    <property type="evidence" value="ECO:0007669"/>
    <property type="project" value="InterPro"/>
</dbReference>
<organism evidence="5 6">
    <name type="scientific">Trifolium medium</name>
    <dbReference type="NCBI Taxonomy" id="97028"/>
    <lineage>
        <taxon>Eukaryota</taxon>
        <taxon>Viridiplantae</taxon>
        <taxon>Streptophyta</taxon>
        <taxon>Embryophyta</taxon>
        <taxon>Tracheophyta</taxon>
        <taxon>Spermatophyta</taxon>
        <taxon>Magnoliopsida</taxon>
        <taxon>eudicotyledons</taxon>
        <taxon>Gunneridae</taxon>
        <taxon>Pentapetalae</taxon>
        <taxon>rosids</taxon>
        <taxon>fabids</taxon>
        <taxon>Fabales</taxon>
        <taxon>Fabaceae</taxon>
        <taxon>Papilionoideae</taxon>
        <taxon>50 kb inversion clade</taxon>
        <taxon>NPAAA clade</taxon>
        <taxon>Hologalegina</taxon>
        <taxon>IRL clade</taxon>
        <taxon>Trifolieae</taxon>
        <taxon>Trifolium</taxon>
    </lineage>
</organism>
<evidence type="ECO:0000259" key="3">
    <source>
        <dbReference type="Pfam" id="PF00931"/>
    </source>
</evidence>
<dbReference type="Gene3D" id="1.10.8.430">
    <property type="entry name" value="Helical domain of apoptotic protease-activating factors"/>
    <property type="match status" value="1"/>
</dbReference>
<dbReference type="InterPro" id="IPR002182">
    <property type="entry name" value="NB-ARC"/>
</dbReference>
<dbReference type="Proteomes" id="UP000265520">
    <property type="component" value="Unassembled WGS sequence"/>
</dbReference>
<evidence type="ECO:0000256" key="2">
    <source>
        <dbReference type="ARBA" id="ARBA00022737"/>
    </source>
</evidence>
<dbReference type="PRINTS" id="PR00364">
    <property type="entry name" value="DISEASERSIST"/>
</dbReference>
<comment type="caution">
    <text evidence="5">The sequence shown here is derived from an EMBL/GenBank/DDBJ whole genome shotgun (WGS) entry which is preliminary data.</text>
</comment>
<dbReference type="PANTHER" id="PTHR11017:SF243">
    <property type="entry name" value="ADP-RIBOSYL CYCLASE_CYCLIC ADP-RIBOSE HYDROLASE"/>
    <property type="match status" value="1"/>
</dbReference>
<sequence length="385" mass="43762">MLLKIGSADDVTTLGLWGMGGMGKTTLAKYAYDKLSFQFERRCFLENVREESTRSGLPAVRKLFLSKLFECPVNALDVDTGILERRLASEKSLIVLDDVATLEQAENLNMCLGPGSRVIVTTRDKEIFSEFNGCEIYEVQGLDEDDSLQLFCVHAFLTKHAKVGYEELSERATRYCGGNPLALKVLGANFGTKSKEVWESELEKLKKIPNGRIHEVLKLSFNDLDSAQQDIFLDIACFFELKLHYRDVGDDPLMTEVLDACGFFAVSGIEALCNKALITRNSDSIEMHDLLVEMGREIVNEESRKHPGRRSRLWDSKEVYDVLKYNKGTEDVEVISFYMERSKIEDLYLSSDSFKSMINLRYLHITYNSFFESKACSTEDDPWQA</sequence>
<dbReference type="InterPro" id="IPR036390">
    <property type="entry name" value="WH_DNA-bd_sf"/>
</dbReference>
<dbReference type="SUPFAM" id="SSF52540">
    <property type="entry name" value="P-loop containing nucleoside triphosphate hydrolases"/>
    <property type="match status" value="1"/>
</dbReference>
<dbReference type="GO" id="GO:0006952">
    <property type="term" value="P:defense response"/>
    <property type="evidence" value="ECO:0007669"/>
    <property type="project" value="InterPro"/>
</dbReference>
<dbReference type="PANTHER" id="PTHR11017">
    <property type="entry name" value="LEUCINE-RICH REPEAT-CONTAINING PROTEIN"/>
    <property type="match status" value="1"/>
</dbReference>
<keyword evidence="6" id="KW-1185">Reference proteome</keyword>
<evidence type="ECO:0000313" key="5">
    <source>
        <dbReference type="EMBL" id="MCH89970.1"/>
    </source>
</evidence>
<evidence type="ECO:0000259" key="4">
    <source>
        <dbReference type="Pfam" id="PF23282"/>
    </source>
</evidence>